<keyword evidence="1" id="KW-0472">Membrane</keyword>
<evidence type="ECO:0008006" key="4">
    <source>
        <dbReference type="Google" id="ProtNLM"/>
    </source>
</evidence>
<feature type="transmembrane region" description="Helical" evidence="1">
    <location>
        <begin position="12"/>
        <end position="32"/>
    </location>
</feature>
<keyword evidence="1" id="KW-0812">Transmembrane</keyword>
<organism evidence="2 3">
    <name type="scientific">Neglectibacter timonensis</name>
    <dbReference type="NCBI Taxonomy" id="1776382"/>
    <lineage>
        <taxon>Bacteria</taxon>
        <taxon>Bacillati</taxon>
        <taxon>Bacillota</taxon>
        <taxon>Clostridia</taxon>
        <taxon>Eubacteriales</taxon>
        <taxon>Oscillospiraceae</taxon>
        <taxon>Neglectibacter</taxon>
    </lineage>
</organism>
<accession>A0ABT1RXQ9</accession>
<feature type="transmembrane region" description="Helical" evidence="1">
    <location>
        <begin position="345"/>
        <end position="366"/>
    </location>
</feature>
<protein>
    <recommendedName>
        <fullName evidence="4">Sporulation integral membrane protein YlbJ</fullName>
    </recommendedName>
</protein>
<gene>
    <name evidence="2" type="ORF">NE695_06005</name>
</gene>
<comment type="caution">
    <text evidence="2">The sequence shown here is derived from an EMBL/GenBank/DDBJ whole genome shotgun (WGS) entry which is preliminary data.</text>
</comment>
<proteinExistence type="predicted"/>
<name>A0ABT1RXQ9_9FIRM</name>
<feature type="transmembrane region" description="Helical" evidence="1">
    <location>
        <begin position="44"/>
        <end position="66"/>
    </location>
</feature>
<reference evidence="2 3" key="1">
    <citation type="submission" date="2022-06" db="EMBL/GenBank/DDBJ databases">
        <title>Isolation of gut microbiota from human fecal samples.</title>
        <authorList>
            <person name="Pamer E.G."/>
            <person name="Barat B."/>
            <person name="Waligurski E."/>
            <person name="Medina S."/>
            <person name="Paddock L."/>
            <person name="Mostad J."/>
        </authorList>
    </citation>
    <scope>NUCLEOTIDE SEQUENCE [LARGE SCALE GENOMIC DNA]</scope>
    <source>
        <strain evidence="2 3">DFI.9.73</strain>
    </source>
</reference>
<dbReference type="GeneID" id="90532741"/>
<dbReference type="RefSeq" id="WP_066864902.1">
    <property type="nucleotide sequence ID" value="NZ_CABKVV010000014.1"/>
</dbReference>
<feature type="transmembrane region" description="Helical" evidence="1">
    <location>
        <begin position="128"/>
        <end position="150"/>
    </location>
</feature>
<feature type="transmembrane region" description="Helical" evidence="1">
    <location>
        <begin position="156"/>
        <end position="177"/>
    </location>
</feature>
<evidence type="ECO:0000256" key="1">
    <source>
        <dbReference type="SAM" id="Phobius"/>
    </source>
</evidence>
<sequence length="378" mass="39736">MEAIKRFFSFEGLSAKFCGAAFLALGAALLAFPKEVQEATLSSVIYCLTVLVPSLFPFMALTSFAVTSGAGIALSRVLGFLSRYVFRLPKVCTASLLMSFLGGYPAGARGVSLLWKQGSITREQAGRMMLFCVNPGIAFVVTFLGGTVLGSFSAGWLLFLSVTAAGILLGVFTGLFAKFPEEKFVPVPAVPGGAVIRSAVDACSGILKMSACVVLFSGFTAILHGSGLYQFFVKLLSGPGPFSQPEAAAALSFFIEVTGGVGDAAKFQVSPLFYAFGLAFAGLCVHLQVFSFFEEFPVSKCKFFLFRFLHGFLAAGIYSLLSRVFPSAVNTAVLSGSPVAISGGLSATVAGALSLLLLCSAFLLLLGRDCETRQTVIK</sequence>
<dbReference type="Proteomes" id="UP001524473">
    <property type="component" value="Unassembled WGS sequence"/>
</dbReference>
<feature type="transmembrane region" description="Helical" evidence="1">
    <location>
        <begin position="211"/>
        <end position="232"/>
    </location>
</feature>
<keyword evidence="3" id="KW-1185">Reference proteome</keyword>
<dbReference type="EMBL" id="JANFZH010000010">
    <property type="protein sequence ID" value="MCQ4839470.1"/>
    <property type="molecule type" value="Genomic_DNA"/>
</dbReference>
<evidence type="ECO:0000313" key="3">
    <source>
        <dbReference type="Proteomes" id="UP001524473"/>
    </source>
</evidence>
<keyword evidence="1" id="KW-1133">Transmembrane helix</keyword>
<feature type="transmembrane region" description="Helical" evidence="1">
    <location>
        <begin position="305"/>
        <end position="325"/>
    </location>
</feature>
<feature type="transmembrane region" description="Helical" evidence="1">
    <location>
        <begin position="272"/>
        <end position="293"/>
    </location>
</feature>
<evidence type="ECO:0000313" key="2">
    <source>
        <dbReference type="EMBL" id="MCQ4839470.1"/>
    </source>
</evidence>